<dbReference type="Gene3D" id="1.25.40.10">
    <property type="entry name" value="Tetratricopeptide repeat domain"/>
    <property type="match status" value="2"/>
</dbReference>
<keyword evidence="1" id="KW-0677">Repeat</keyword>
<keyword evidence="2 3" id="KW-0802">TPR repeat</keyword>
<dbReference type="SMART" id="SM00028">
    <property type="entry name" value="TPR"/>
    <property type="match status" value="6"/>
</dbReference>
<organism evidence="4 5">
    <name type="scientific">Nonlabens dokdonensis</name>
    <dbReference type="NCBI Taxonomy" id="328515"/>
    <lineage>
        <taxon>Bacteria</taxon>
        <taxon>Pseudomonadati</taxon>
        <taxon>Bacteroidota</taxon>
        <taxon>Flavobacteriia</taxon>
        <taxon>Flavobacteriales</taxon>
        <taxon>Flavobacteriaceae</taxon>
        <taxon>Nonlabens</taxon>
    </lineage>
</organism>
<comment type="caution">
    <text evidence="4">The sequence shown here is derived from an EMBL/GenBank/DDBJ whole genome shotgun (WGS) entry which is preliminary data.</text>
</comment>
<dbReference type="SUPFAM" id="SSF48452">
    <property type="entry name" value="TPR-like"/>
    <property type="match status" value="1"/>
</dbReference>
<proteinExistence type="predicted"/>
<feature type="repeat" description="TPR" evidence="3">
    <location>
        <begin position="283"/>
        <end position="316"/>
    </location>
</feature>
<dbReference type="PANTHER" id="PTHR44858">
    <property type="entry name" value="TETRATRICOPEPTIDE REPEAT PROTEIN 6"/>
    <property type="match status" value="1"/>
</dbReference>
<dbReference type="PROSITE" id="PS50005">
    <property type="entry name" value="TPR"/>
    <property type="match status" value="1"/>
</dbReference>
<dbReference type="Pfam" id="PF13174">
    <property type="entry name" value="TPR_6"/>
    <property type="match status" value="1"/>
</dbReference>
<dbReference type="PANTHER" id="PTHR44858:SF1">
    <property type="entry name" value="UDP-N-ACETYLGLUCOSAMINE--PEPTIDE N-ACETYLGLUCOSAMINYLTRANSFERASE SPINDLY-RELATED"/>
    <property type="match status" value="1"/>
</dbReference>
<dbReference type="EMBL" id="QKZR01000001">
    <property type="protein sequence ID" value="PZX43728.1"/>
    <property type="molecule type" value="Genomic_DNA"/>
</dbReference>
<dbReference type="InterPro" id="IPR011990">
    <property type="entry name" value="TPR-like_helical_dom_sf"/>
</dbReference>
<evidence type="ECO:0000313" key="5">
    <source>
        <dbReference type="Proteomes" id="UP000248584"/>
    </source>
</evidence>
<evidence type="ECO:0000313" key="4">
    <source>
        <dbReference type="EMBL" id="PZX43728.1"/>
    </source>
</evidence>
<accession>A0ABX5Q0Y7</accession>
<evidence type="ECO:0000256" key="1">
    <source>
        <dbReference type="ARBA" id="ARBA00022737"/>
    </source>
</evidence>
<name>A0ABX5Q0Y7_9FLAO</name>
<keyword evidence="5" id="KW-1185">Reference proteome</keyword>
<gene>
    <name evidence="4" type="ORF">LX97_00730</name>
</gene>
<protein>
    <submittedName>
        <fullName evidence="4">Tetratricopeptide repeat protein</fullName>
    </submittedName>
</protein>
<dbReference type="Pfam" id="PF14559">
    <property type="entry name" value="TPR_19"/>
    <property type="match status" value="1"/>
</dbReference>
<sequence>MKDVLILIVLLTSIFSPAQFKVADSLAQAGKYQLAIEEYKKIPDSEFKLAKAYVLLGDVYAALATYEKGFQKDSISTTPRFEYGRLALRNNDPVTAFGMFDELIEEVPDNASYRYYLGQALVDLSNDAGAISAFAKAVSLNKSYRAARIEWIKLLIKNRKFNDAINTAQPALELYPNDIKINSLIAQAYLGAKRYDKAIEHFELLFELGNDTDFNRKNLAWSYFNDQQWQLAIDNYNIYNRDYEDKNSLIYFIMSKAYLQLEKFVEAQDHIEQSIQFKTPELHQEYLQLATVYVRMGDYKNAFYATKKAKNEKPEDDIIGYQYAIAADQYFADKEEKLSYYEEFIEQYPTSRYQEMANARAKDLRKEIFLSAKK</sequence>
<reference evidence="4 5" key="1">
    <citation type="submission" date="2018-06" db="EMBL/GenBank/DDBJ databases">
        <title>Genomic Encyclopedia of Archaeal and Bacterial Type Strains, Phase II (KMG-II): from individual species to whole genera.</title>
        <authorList>
            <person name="Goeker M."/>
        </authorList>
    </citation>
    <scope>NUCLEOTIDE SEQUENCE [LARGE SCALE GENOMIC DNA]</scope>
    <source>
        <strain evidence="4 5">DSM 17205</strain>
    </source>
</reference>
<dbReference type="InterPro" id="IPR019734">
    <property type="entry name" value="TPR_rpt"/>
</dbReference>
<evidence type="ECO:0000256" key="2">
    <source>
        <dbReference type="ARBA" id="ARBA00022803"/>
    </source>
</evidence>
<evidence type="ECO:0000256" key="3">
    <source>
        <dbReference type="PROSITE-ProRule" id="PRU00339"/>
    </source>
</evidence>
<dbReference type="Proteomes" id="UP000248584">
    <property type="component" value="Unassembled WGS sequence"/>
</dbReference>
<dbReference type="InterPro" id="IPR050498">
    <property type="entry name" value="Ycf3"/>
</dbReference>
<dbReference type="Pfam" id="PF13432">
    <property type="entry name" value="TPR_16"/>
    <property type="match status" value="1"/>
</dbReference>
<dbReference type="RefSeq" id="WP_015361553.1">
    <property type="nucleotide sequence ID" value="NZ_QKZR01000001.1"/>
</dbReference>